<dbReference type="AlphaFoldDB" id="A0A2N3I2H3"/>
<evidence type="ECO:0008006" key="3">
    <source>
        <dbReference type="Google" id="ProtNLM"/>
    </source>
</evidence>
<dbReference type="InterPro" id="IPR021109">
    <property type="entry name" value="Peptidase_aspartic_dom_sf"/>
</dbReference>
<evidence type="ECO:0000313" key="1">
    <source>
        <dbReference type="EMBL" id="PKQ64507.1"/>
    </source>
</evidence>
<sequence>MIKIILVGTVLLLFVACGNLTDKSSDLHLINKLEQLAESESFFKLKKLYDRQSNQLSKEDALYYKAVIALAFNKSKESNKAIKELLDNAEISLNDSLIRTLYYMKLQNEGNLFEYRNAALSSEFIQQKYSGIIDSLELDNVQNSYKIWKALINTPPQKVIRNKDVTIPLIKDKVGLSTIKTVFRDTSLNLIFDTGANFSVIQKSLVDQLGLKLIKADFFVTAATGAKVKSDLAIAKTLSIGGLTFSNVVFLVFDDENLSFPQIDYSIKGIIGFPVIKAMEEIHLRQDHQLFIPKELTEYSYDNFALDGFMPILASEYKGDTLRFHFDTGATTTTLYSLFYKEYKQSIVDNYPKKTFKVASAGGRVEFEGYVIDNLTLKIANSDAQLDSLQLHSEGIGGVNKKCHGNLGQDYIKQFDEMIISFKYSSIVFNGKKL</sequence>
<protein>
    <recommendedName>
        <fullName evidence="3">Peptidase A2 domain-containing protein</fullName>
    </recommendedName>
</protein>
<name>A0A2N3I2H3_9BACT</name>
<dbReference type="RefSeq" id="WP_101260655.1">
    <property type="nucleotide sequence ID" value="NZ_MVDD01000003.1"/>
</dbReference>
<dbReference type="PROSITE" id="PS00141">
    <property type="entry name" value="ASP_PROTEASE"/>
    <property type="match status" value="1"/>
</dbReference>
<dbReference type="InterPro" id="IPR001969">
    <property type="entry name" value="Aspartic_peptidase_AS"/>
</dbReference>
<comment type="caution">
    <text evidence="1">The sequence shown here is derived from an EMBL/GenBank/DDBJ whole genome shotgun (WGS) entry which is preliminary data.</text>
</comment>
<dbReference type="Gene3D" id="2.40.70.10">
    <property type="entry name" value="Acid Proteases"/>
    <property type="match status" value="2"/>
</dbReference>
<organism evidence="1 2">
    <name type="scientific">Labilibaculum filiforme</name>
    <dbReference type="NCBI Taxonomy" id="1940526"/>
    <lineage>
        <taxon>Bacteria</taxon>
        <taxon>Pseudomonadati</taxon>
        <taxon>Bacteroidota</taxon>
        <taxon>Bacteroidia</taxon>
        <taxon>Marinilabiliales</taxon>
        <taxon>Marinifilaceae</taxon>
        <taxon>Labilibaculum</taxon>
    </lineage>
</organism>
<evidence type="ECO:0000313" key="2">
    <source>
        <dbReference type="Proteomes" id="UP000233535"/>
    </source>
</evidence>
<dbReference type="SUPFAM" id="SSF50630">
    <property type="entry name" value="Acid proteases"/>
    <property type="match status" value="1"/>
</dbReference>
<keyword evidence="2" id="KW-1185">Reference proteome</keyword>
<dbReference type="OrthoDB" id="1049626at2"/>
<accession>A0A2N3I2H3</accession>
<dbReference type="GO" id="GO:0006508">
    <property type="term" value="P:proteolysis"/>
    <property type="evidence" value="ECO:0007669"/>
    <property type="project" value="InterPro"/>
</dbReference>
<reference evidence="1 2" key="1">
    <citation type="journal article" date="2017" name="Front. Microbiol.">
        <title>Labilibaculum manganireducens gen. nov., sp. nov. and Labilibaculum filiforme sp. nov., Novel Bacteroidetes Isolated from Subsurface Sediments of the Baltic Sea.</title>
        <authorList>
            <person name="Vandieken V."/>
            <person name="Marshall I.P."/>
            <person name="Niemann H."/>
            <person name="Engelen B."/>
            <person name="Cypionka H."/>
        </authorList>
    </citation>
    <scope>NUCLEOTIDE SEQUENCE [LARGE SCALE GENOMIC DNA]</scope>
    <source>
        <strain evidence="1 2">59.16B</strain>
    </source>
</reference>
<proteinExistence type="predicted"/>
<dbReference type="EMBL" id="MVDD01000003">
    <property type="protein sequence ID" value="PKQ64507.1"/>
    <property type="molecule type" value="Genomic_DNA"/>
</dbReference>
<dbReference type="Proteomes" id="UP000233535">
    <property type="component" value="Unassembled WGS sequence"/>
</dbReference>
<dbReference type="GO" id="GO:0004190">
    <property type="term" value="F:aspartic-type endopeptidase activity"/>
    <property type="evidence" value="ECO:0007669"/>
    <property type="project" value="InterPro"/>
</dbReference>
<gene>
    <name evidence="1" type="ORF">BZG02_06790</name>
</gene>
<dbReference type="PROSITE" id="PS51257">
    <property type="entry name" value="PROKAR_LIPOPROTEIN"/>
    <property type="match status" value="1"/>
</dbReference>
<dbReference type="Pfam" id="PF13650">
    <property type="entry name" value="Asp_protease_2"/>
    <property type="match status" value="1"/>
</dbReference>